<evidence type="ECO:0000256" key="1">
    <source>
        <dbReference type="ARBA" id="ARBA00001936"/>
    </source>
</evidence>
<name>A0ABQ8H8C8_9ROSI</name>
<feature type="region of interest" description="Disordered" evidence="10">
    <location>
        <begin position="1"/>
        <end position="58"/>
    </location>
</feature>
<keyword evidence="8" id="KW-0464">Manganese</keyword>
<dbReference type="Pfam" id="PF00481">
    <property type="entry name" value="PP2C"/>
    <property type="match status" value="1"/>
</dbReference>
<evidence type="ECO:0000256" key="6">
    <source>
        <dbReference type="ARBA" id="ARBA00022842"/>
    </source>
</evidence>
<protein>
    <recommendedName>
        <fullName evidence="3">protein-serine/threonine phosphatase</fullName>
        <ecNumber evidence="3">3.1.3.16</ecNumber>
    </recommendedName>
</protein>
<dbReference type="Proteomes" id="UP000827721">
    <property type="component" value="Unassembled WGS sequence"/>
</dbReference>
<feature type="domain" description="PPM-type phosphatase" evidence="11">
    <location>
        <begin position="72"/>
        <end position="349"/>
    </location>
</feature>
<evidence type="ECO:0000256" key="10">
    <source>
        <dbReference type="SAM" id="MobiDB-lite"/>
    </source>
</evidence>
<dbReference type="CDD" id="cd00143">
    <property type="entry name" value="PP2Cc"/>
    <property type="match status" value="1"/>
</dbReference>
<evidence type="ECO:0000256" key="2">
    <source>
        <dbReference type="ARBA" id="ARBA00001946"/>
    </source>
</evidence>
<accession>A0ABQ8H8C8</accession>
<dbReference type="EMBL" id="JAFEMO010000013">
    <property type="protein sequence ID" value="KAH7550142.1"/>
    <property type="molecule type" value="Genomic_DNA"/>
</dbReference>
<evidence type="ECO:0000256" key="3">
    <source>
        <dbReference type="ARBA" id="ARBA00013081"/>
    </source>
</evidence>
<dbReference type="SMART" id="SM00331">
    <property type="entry name" value="PP2C_SIG"/>
    <property type="match status" value="1"/>
</dbReference>
<dbReference type="InterPro" id="IPR036457">
    <property type="entry name" value="PPM-type-like_dom_sf"/>
</dbReference>
<proteinExistence type="inferred from homology"/>
<comment type="similarity">
    <text evidence="9">Belongs to the PP2C family.</text>
</comment>
<keyword evidence="13" id="KW-1185">Reference proteome</keyword>
<evidence type="ECO:0000313" key="13">
    <source>
        <dbReference type="Proteomes" id="UP000827721"/>
    </source>
</evidence>
<reference evidence="12 13" key="1">
    <citation type="submission" date="2021-02" db="EMBL/GenBank/DDBJ databases">
        <title>Plant Genome Project.</title>
        <authorList>
            <person name="Zhang R.-G."/>
        </authorList>
    </citation>
    <scope>NUCLEOTIDE SEQUENCE [LARGE SCALE GENOMIC DNA]</scope>
    <source>
        <tissue evidence="12">Leaves</tissue>
    </source>
</reference>
<evidence type="ECO:0000313" key="12">
    <source>
        <dbReference type="EMBL" id="KAH7550142.1"/>
    </source>
</evidence>
<evidence type="ECO:0000256" key="8">
    <source>
        <dbReference type="ARBA" id="ARBA00023211"/>
    </source>
</evidence>
<dbReference type="SMART" id="SM00332">
    <property type="entry name" value="PP2Cc"/>
    <property type="match status" value="1"/>
</dbReference>
<dbReference type="SUPFAM" id="SSF81606">
    <property type="entry name" value="PP2C-like"/>
    <property type="match status" value="1"/>
</dbReference>
<gene>
    <name evidence="12" type="ORF">JRO89_XS13G0141600</name>
</gene>
<dbReference type="InterPro" id="IPR015655">
    <property type="entry name" value="PP2C"/>
</dbReference>
<keyword evidence="5 9" id="KW-0378">Hydrolase</keyword>
<dbReference type="Gene3D" id="3.60.40.10">
    <property type="entry name" value="PPM-type phosphatase domain"/>
    <property type="match status" value="1"/>
</dbReference>
<evidence type="ECO:0000256" key="5">
    <source>
        <dbReference type="ARBA" id="ARBA00022801"/>
    </source>
</evidence>
<dbReference type="EC" id="3.1.3.16" evidence="3"/>
<evidence type="ECO:0000256" key="4">
    <source>
        <dbReference type="ARBA" id="ARBA00022723"/>
    </source>
</evidence>
<dbReference type="InterPro" id="IPR001932">
    <property type="entry name" value="PPM-type_phosphatase-like_dom"/>
</dbReference>
<dbReference type="PANTHER" id="PTHR47992">
    <property type="entry name" value="PROTEIN PHOSPHATASE"/>
    <property type="match status" value="1"/>
</dbReference>
<keyword evidence="6" id="KW-0460">Magnesium</keyword>
<evidence type="ECO:0000256" key="7">
    <source>
        <dbReference type="ARBA" id="ARBA00022912"/>
    </source>
</evidence>
<keyword evidence="4" id="KW-0479">Metal-binding</keyword>
<sequence>MGSCFADGFVNKKKRERTSRESTPPLVKKQAKMNDEESETSPSSSDDASRRDRKPSVGILMASGDRRVKYASHGMVSVIGRRRAMEDAVAVAVDGEIDSYEFFAVYDGHGGVHAANMCRDRLHLIISKEVEERRKTSRRCGGGGGEGGFEFWGEVMAASFEKMDGEVSSGEAEWAETVKSVGSTAVVVMVGEEELVVANCGDSRAVLYRGGVALPLTRDHKPDRPDEKERVEAAGGRVIDWNGSRVLGVLATSRSIGDQYLKPYVISEPEVTARERTESDDFIIIATDGLWDVVSNEFACEVVRRYLNGQLKMRARKEVSGAEGAALLLAELAMARGSRDNISVLVVELKRYSTSRNAQAEEKSANGVQEEREQEAFGLQYTMEKARKNVNVDRTVASEARKENVDPVLDNKVVGVVTRIKVILGMLDGNVKEGAHVAVTVKADYSDNAVTKERVGVKSQLAESVSFCVSSLEEASLISQVVVVQGADTQKQKK</sequence>
<dbReference type="PROSITE" id="PS01032">
    <property type="entry name" value="PPM_1"/>
    <property type="match status" value="1"/>
</dbReference>
<keyword evidence="7 9" id="KW-0904">Protein phosphatase</keyword>
<evidence type="ECO:0000259" key="11">
    <source>
        <dbReference type="PROSITE" id="PS51746"/>
    </source>
</evidence>
<dbReference type="InterPro" id="IPR000222">
    <property type="entry name" value="PP2C_BS"/>
</dbReference>
<comment type="caution">
    <text evidence="12">The sequence shown here is derived from an EMBL/GenBank/DDBJ whole genome shotgun (WGS) entry which is preliminary data.</text>
</comment>
<dbReference type="PROSITE" id="PS51746">
    <property type="entry name" value="PPM_2"/>
    <property type="match status" value="1"/>
</dbReference>
<evidence type="ECO:0000256" key="9">
    <source>
        <dbReference type="RuleBase" id="RU003465"/>
    </source>
</evidence>
<organism evidence="12 13">
    <name type="scientific">Xanthoceras sorbifolium</name>
    <dbReference type="NCBI Taxonomy" id="99658"/>
    <lineage>
        <taxon>Eukaryota</taxon>
        <taxon>Viridiplantae</taxon>
        <taxon>Streptophyta</taxon>
        <taxon>Embryophyta</taxon>
        <taxon>Tracheophyta</taxon>
        <taxon>Spermatophyta</taxon>
        <taxon>Magnoliopsida</taxon>
        <taxon>eudicotyledons</taxon>
        <taxon>Gunneridae</taxon>
        <taxon>Pentapetalae</taxon>
        <taxon>rosids</taxon>
        <taxon>malvids</taxon>
        <taxon>Sapindales</taxon>
        <taxon>Sapindaceae</taxon>
        <taxon>Xanthoceroideae</taxon>
        <taxon>Xanthoceras</taxon>
    </lineage>
</organism>
<comment type="cofactor">
    <cofactor evidence="2">
        <name>Mg(2+)</name>
        <dbReference type="ChEBI" id="CHEBI:18420"/>
    </cofactor>
</comment>
<comment type="cofactor">
    <cofactor evidence="1">
        <name>Mn(2+)</name>
        <dbReference type="ChEBI" id="CHEBI:29035"/>
    </cofactor>
</comment>